<evidence type="ECO:0000256" key="2">
    <source>
        <dbReference type="SAM" id="Phobius"/>
    </source>
</evidence>
<evidence type="ECO:0008006" key="7">
    <source>
        <dbReference type="Google" id="ProtNLM"/>
    </source>
</evidence>
<keyword evidence="2" id="KW-0812">Transmembrane</keyword>
<feature type="compositionally biased region" description="Pro residues" evidence="1">
    <location>
        <begin position="191"/>
        <end position="207"/>
    </location>
</feature>
<evidence type="ECO:0000259" key="4">
    <source>
        <dbReference type="Pfam" id="PF09374"/>
    </source>
</evidence>
<feature type="domain" description="TtsA-like Glycoside hydrolase family 108" evidence="3">
    <location>
        <begin position="13"/>
        <end position="95"/>
    </location>
</feature>
<keyword evidence="6" id="KW-1185">Reference proteome</keyword>
<proteinExistence type="predicted"/>
<accession>A0A916RTA2</accession>
<reference evidence="5" key="2">
    <citation type="submission" date="2020-09" db="EMBL/GenBank/DDBJ databases">
        <authorList>
            <person name="Sun Q."/>
            <person name="Zhou Y."/>
        </authorList>
    </citation>
    <scope>NUCLEOTIDE SEQUENCE</scope>
    <source>
        <strain evidence="5">CGMCC 1.15320</strain>
    </source>
</reference>
<name>A0A916RTA2_9HYPH</name>
<evidence type="ECO:0000313" key="6">
    <source>
        <dbReference type="Proteomes" id="UP000636264"/>
    </source>
</evidence>
<dbReference type="InterPro" id="IPR008565">
    <property type="entry name" value="TtsA-like_GH18_dom"/>
</dbReference>
<feature type="domain" description="Peptidoglycan binding" evidence="4">
    <location>
        <begin position="98"/>
        <end position="159"/>
    </location>
</feature>
<dbReference type="CDD" id="cd13926">
    <property type="entry name" value="N-acetylmuramidase_GH108"/>
    <property type="match status" value="1"/>
</dbReference>
<feature type="compositionally biased region" description="Low complexity" evidence="1">
    <location>
        <begin position="234"/>
        <end position="243"/>
    </location>
</feature>
<evidence type="ECO:0000256" key="1">
    <source>
        <dbReference type="SAM" id="MobiDB-lite"/>
    </source>
</evidence>
<keyword evidence="2" id="KW-1133">Transmembrane helix</keyword>
<organism evidence="5 6">
    <name type="scientific">Nitratireductor aestuarii</name>
    <dbReference type="NCBI Taxonomy" id="1735103"/>
    <lineage>
        <taxon>Bacteria</taxon>
        <taxon>Pseudomonadati</taxon>
        <taxon>Pseudomonadota</taxon>
        <taxon>Alphaproteobacteria</taxon>
        <taxon>Hyphomicrobiales</taxon>
        <taxon>Phyllobacteriaceae</taxon>
        <taxon>Nitratireductor</taxon>
    </lineage>
</organism>
<dbReference type="EMBL" id="BMIF01000007">
    <property type="protein sequence ID" value="GGA69303.1"/>
    <property type="molecule type" value="Genomic_DNA"/>
</dbReference>
<dbReference type="Pfam" id="PF05838">
    <property type="entry name" value="Glyco_hydro_108"/>
    <property type="match status" value="1"/>
</dbReference>
<feature type="region of interest" description="Disordered" evidence="1">
    <location>
        <begin position="183"/>
        <end position="243"/>
    </location>
</feature>
<feature type="transmembrane region" description="Helical" evidence="2">
    <location>
        <begin position="245"/>
        <end position="266"/>
    </location>
</feature>
<reference evidence="5" key="1">
    <citation type="journal article" date="2014" name="Int. J. Syst. Evol. Microbiol.">
        <title>Complete genome sequence of Corynebacterium casei LMG S-19264T (=DSM 44701T), isolated from a smear-ripened cheese.</title>
        <authorList>
            <consortium name="US DOE Joint Genome Institute (JGI-PGF)"/>
            <person name="Walter F."/>
            <person name="Albersmeier A."/>
            <person name="Kalinowski J."/>
            <person name="Ruckert C."/>
        </authorList>
    </citation>
    <scope>NUCLEOTIDE SEQUENCE</scope>
    <source>
        <strain evidence="5">CGMCC 1.15320</strain>
    </source>
</reference>
<dbReference type="Gene3D" id="1.20.141.10">
    <property type="entry name" value="Chitosanase, subunit A, domain 1"/>
    <property type="match status" value="1"/>
</dbReference>
<dbReference type="InterPro" id="IPR023346">
    <property type="entry name" value="Lysozyme-like_dom_sf"/>
</dbReference>
<dbReference type="AlphaFoldDB" id="A0A916RTA2"/>
<dbReference type="SUPFAM" id="SSF53955">
    <property type="entry name" value="Lysozyme-like"/>
    <property type="match status" value="1"/>
</dbReference>
<sequence length="275" mass="29004">MAMETNFRRALPLVLTHEGGFVNHPKDPGGATNKGITLANYRRYVKQDGTVEDLKAIKPNEVERVYKLFYWDAVKADLLPLGVDYAVFDFAVNSGPGRAVKFLQRVAGVAQDGAIGSGTLAAVNAMKPELVINRLCDDRLAFMQGLSTWSTFGKGWGSRVLGVRQHALEMAKSGLHAIPEPADAASAPQQEPTPEPKLEPTPAPAPEPLAMAPEPAAAPYEPAAPETRAEPEPEAANDNAKSSGAAAGGAIAAVFAGIAAAATYFWNQIVSLFGG</sequence>
<evidence type="ECO:0000313" key="5">
    <source>
        <dbReference type="EMBL" id="GGA69303.1"/>
    </source>
</evidence>
<dbReference type="Pfam" id="PF09374">
    <property type="entry name" value="PG_binding_3"/>
    <property type="match status" value="1"/>
</dbReference>
<comment type="caution">
    <text evidence="5">The sequence shown here is derived from an EMBL/GenBank/DDBJ whole genome shotgun (WGS) entry which is preliminary data.</text>
</comment>
<dbReference type="InterPro" id="IPR018537">
    <property type="entry name" value="Peptidoglycan-bd_3"/>
</dbReference>
<feature type="compositionally biased region" description="Low complexity" evidence="1">
    <location>
        <begin position="208"/>
        <end position="226"/>
    </location>
</feature>
<keyword evidence="2" id="KW-0472">Membrane</keyword>
<gene>
    <name evidence="5" type="ORF">GCM10011385_23860</name>
</gene>
<evidence type="ECO:0000259" key="3">
    <source>
        <dbReference type="Pfam" id="PF05838"/>
    </source>
</evidence>
<protein>
    <recommendedName>
        <fullName evidence="7">Secretion activator protein</fullName>
    </recommendedName>
</protein>
<dbReference type="Proteomes" id="UP000636264">
    <property type="component" value="Unassembled WGS sequence"/>
</dbReference>